<dbReference type="RefSeq" id="WP_007060668.1">
    <property type="nucleotide sequence ID" value="NZ_ACVI01000023.1"/>
</dbReference>
<name>C6PSL6_9CLOT</name>
<evidence type="ECO:0000313" key="2">
    <source>
        <dbReference type="Proteomes" id="UP000004198"/>
    </source>
</evidence>
<dbReference type="AlphaFoldDB" id="C6PSL6"/>
<evidence type="ECO:0000313" key="1">
    <source>
        <dbReference type="EMBL" id="EET87790.1"/>
    </source>
</evidence>
<dbReference type="OrthoDB" id="5241828at2"/>
<dbReference type="eggNOG" id="COG0247">
    <property type="taxonomic scope" value="Bacteria"/>
</dbReference>
<proteinExistence type="predicted"/>
<comment type="caution">
    <text evidence="1">The sequence shown here is derived from an EMBL/GenBank/DDBJ whole genome shotgun (WGS) entry which is preliminary data.</text>
</comment>
<dbReference type="PATRIC" id="fig|536227.13.peg.1477"/>
<dbReference type="KEGG" id="cck:Ccar_07020"/>
<dbReference type="EMBL" id="ACVI01000023">
    <property type="protein sequence ID" value="EET87790.1"/>
    <property type="molecule type" value="Genomic_DNA"/>
</dbReference>
<gene>
    <name evidence="1" type="ORF">CcarbDRAFT_1783</name>
</gene>
<keyword evidence="2" id="KW-1185">Reference proteome</keyword>
<sequence>MKDLETDCNFKIIIPDAVQNEMKERLILCEDVKKTIINAQENKERFLNTQNSHYLTRMRIDSVTYWVEYEEKNNELLVHNVYTHRMEIVEN</sequence>
<reference evidence="1 2" key="1">
    <citation type="submission" date="2009-06" db="EMBL/GenBank/DDBJ databases">
        <title>The draft genome of Clostridium carboxidivorans P7.</title>
        <authorList>
            <consortium name="US DOE Joint Genome Institute (JGI-PGF)"/>
            <person name="Lucas S."/>
            <person name="Copeland A."/>
            <person name="Lapidus A."/>
            <person name="Glavina del Rio T."/>
            <person name="Tice H."/>
            <person name="Bruce D."/>
            <person name="Goodwin L."/>
            <person name="Pitluck S."/>
            <person name="Larimer F."/>
            <person name="Land M.L."/>
            <person name="Hauser L."/>
            <person name="Hemme C.L."/>
        </authorList>
    </citation>
    <scope>NUCLEOTIDE SEQUENCE [LARGE SCALE GENOMIC DNA]</scope>
    <source>
        <strain evidence="1 2">P7</strain>
    </source>
</reference>
<accession>C6PSL6</accession>
<dbReference type="Proteomes" id="UP000004198">
    <property type="component" value="Unassembled WGS sequence"/>
</dbReference>
<dbReference type="STRING" id="536227.Ccar_07020"/>
<protein>
    <submittedName>
        <fullName evidence="1">Uncharacterized protein</fullName>
    </submittedName>
</protein>
<organism evidence="1 2">
    <name type="scientific">Clostridium carboxidivorans P7</name>
    <dbReference type="NCBI Taxonomy" id="536227"/>
    <lineage>
        <taxon>Bacteria</taxon>
        <taxon>Bacillati</taxon>
        <taxon>Bacillota</taxon>
        <taxon>Clostridia</taxon>
        <taxon>Eubacteriales</taxon>
        <taxon>Clostridiaceae</taxon>
        <taxon>Clostridium</taxon>
    </lineage>
</organism>